<evidence type="ECO:0000259" key="6">
    <source>
        <dbReference type="PROSITE" id="PS50089"/>
    </source>
</evidence>
<evidence type="ECO:0000256" key="4">
    <source>
        <dbReference type="PROSITE-ProRule" id="PRU00024"/>
    </source>
</evidence>
<keyword evidence="5" id="KW-0175">Coiled coil</keyword>
<keyword evidence="9" id="KW-1185">Reference proteome</keyword>
<dbReference type="GO" id="GO:0008270">
    <property type="term" value="F:zinc ion binding"/>
    <property type="evidence" value="ECO:0007669"/>
    <property type="project" value="UniProtKB-KW"/>
</dbReference>
<feature type="domain" description="B box-type" evidence="7">
    <location>
        <begin position="108"/>
        <end position="150"/>
    </location>
</feature>
<dbReference type="InterPro" id="IPR013083">
    <property type="entry name" value="Znf_RING/FYVE/PHD"/>
</dbReference>
<dbReference type="AlphaFoldDB" id="A0AAV2QHZ1"/>
<evidence type="ECO:0000256" key="5">
    <source>
        <dbReference type="SAM" id="Coils"/>
    </source>
</evidence>
<dbReference type="SUPFAM" id="SSF57850">
    <property type="entry name" value="RING/U-box"/>
    <property type="match status" value="1"/>
</dbReference>
<proteinExistence type="predicted"/>
<protein>
    <submittedName>
        <fullName evidence="8">Uncharacterized protein</fullName>
    </submittedName>
</protein>
<dbReference type="InterPro" id="IPR017907">
    <property type="entry name" value="Znf_RING_CS"/>
</dbReference>
<keyword evidence="3" id="KW-0862">Zinc</keyword>
<evidence type="ECO:0000259" key="7">
    <source>
        <dbReference type="PROSITE" id="PS50119"/>
    </source>
</evidence>
<keyword evidence="2 4" id="KW-0863">Zinc-finger</keyword>
<evidence type="ECO:0000313" key="8">
    <source>
        <dbReference type="EMBL" id="CAL4086068.1"/>
    </source>
</evidence>
<reference evidence="8 9" key="1">
    <citation type="submission" date="2024-05" db="EMBL/GenBank/DDBJ databases">
        <authorList>
            <person name="Wallberg A."/>
        </authorList>
    </citation>
    <scope>NUCLEOTIDE SEQUENCE [LARGE SCALE GENOMIC DNA]</scope>
</reference>
<evidence type="ECO:0000256" key="1">
    <source>
        <dbReference type="ARBA" id="ARBA00022723"/>
    </source>
</evidence>
<name>A0AAV2QHZ1_MEGNR</name>
<evidence type="ECO:0000313" key="9">
    <source>
        <dbReference type="Proteomes" id="UP001497623"/>
    </source>
</evidence>
<dbReference type="InterPro" id="IPR018957">
    <property type="entry name" value="Znf_C3HC4_RING-type"/>
</dbReference>
<evidence type="ECO:0000256" key="2">
    <source>
        <dbReference type="ARBA" id="ARBA00022771"/>
    </source>
</evidence>
<dbReference type="SMART" id="SM00184">
    <property type="entry name" value="RING"/>
    <property type="match status" value="2"/>
</dbReference>
<dbReference type="EMBL" id="CAXKWB010007207">
    <property type="protein sequence ID" value="CAL4086068.1"/>
    <property type="molecule type" value="Genomic_DNA"/>
</dbReference>
<keyword evidence="1" id="KW-0479">Metal-binding</keyword>
<sequence>LILISVPVNNIIKICYMDCLKCKICSIPYDEEDRRPRHAPCGHNICTSCVRALVKDSIFECPKCKQRNKNVVPDDLPISSGLIDVIRHFKSMKNPSTKETDLSTSRATNAETCKDHNKVIDYRCMKCNYWICKDCLDSHTTFKGCSIITSAKAMNSMKEQHLKNVDMLLTIFEEDANHVSTKIQEHNKEIKKLQDMLEQGNIRKKHLIDSKYQIISANSPSNLSNRIEILTQRQQSMRSWSVKNLGSRSKSNNTK</sequence>
<dbReference type="InterPro" id="IPR000315">
    <property type="entry name" value="Znf_B-box"/>
</dbReference>
<dbReference type="PROSITE" id="PS50089">
    <property type="entry name" value="ZF_RING_2"/>
    <property type="match status" value="1"/>
</dbReference>
<feature type="domain" description="RING-type" evidence="6">
    <location>
        <begin position="22"/>
        <end position="65"/>
    </location>
</feature>
<organism evidence="8 9">
    <name type="scientific">Meganyctiphanes norvegica</name>
    <name type="common">Northern krill</name>
    <name type="synonym">Thysanopoda norvegica</name>
    <dbReference type="NCBI Taxonomy" id="48144"/>
    <lineage>
        <taxon>Eukaryota</taxon>
        <taxon>Metazoa</taxon>
        <taxon>Ecdysozoa</taxon>
        <taxon>Arthropoda</taxon>
        <taxon>Crustacea</taxon>
        <taxon>Multicrustacea</taxon>
        <taxon>Malacostraca</taxon>
        <taxon>Eumalacostraca</taxon>
        <taxon>Eucarida</taxon>
        <taxon>Euphausiacea</taxon>
        <taxon>Euphausiidae</taxon>
        <taxon>Meganyctiphanes</taxon>
    </lineage>
</organism>
<dbReference type="SUPFAM" id="SSF57845">
    <property type="entry name" value="B-box zinc-binding domain"/>
    <property type="match status" value="1"/>
</dbReference>
<dbReference type="Proteomes" id="UP001497623">
    <property type="component" value="Unassembled WGS sequence"/>
</dbReference>
<dbReference type="PROSITE" id="PS00518">
    <property type="entry name" value="ZF_RING_1"/>
    <property type="match status" value="1"/>
</dbReference>
<dbReference type="PROSITE" id="PS50119">
    <property type="entry name" value="ZF_BBOX"/>
    <property type="match status" value="1"/>
</dbReference>
<feature type="non-terminal residue" evidence="8">
    <location>
        <position position="1"/>
    </location>
</feature>
<dbReference type="Pfam" id="PF00097">
    <property type="entry name" value="zf-C3HC4"/>
    <property type="match status" value="1"/>
</dbReference>
<accession>A0AAV2QHZ1</accession>
<comment type="caution">
    <text evidence="8">The sequence shown here is derived from an EMBL/GenBank/DDBJ whole genome shotgun (WGS) entry which is preliminary data.</text>
</comment>
<dbReference type="InterPro" id="IPR001841">
    <property type="entry name" value="Znf_RING"/>
</dbReference>
<gene>
    <name evidence="8" type="ORF">MNOR_LOCUS12902</name>
</gene>
<evidence type="ECO:0000256" key="3">
    <source>
        <dbReference type="ARBA" id="ARBA00022833"/>
    </source>
</evidence>
<dbReference type="Gene3D" id="3.30.40.10">
    <property type="entry name" value="Zinc/RING finger domain, C3HC4 (zinc finger)"/>
    <property type="match status" value="1"/>
</dbReference>
<feature type="coiled-coil region" evidence="5">
    <location>
        <begin position="176"/>
        <end position="203"/>
    </location>
</feature>